<accession>A0A550CAD1</accession>
<feature type="compositionally biased region" description="Basic and acidic residues" evidence="1">
    <location>
        <begin position="746"/>
        <end position="770"/>
    </location>
</feature>
<comment type="caution">
    <text evidence="3">The sequence shown here is derived from an EMBL/GenBank/DDBJ whole genome shotgun (WGS) entry which is preliminary data.</text>
</comment>
<feature type="compositionally biased region" description="Basic and acidic residues" evidence="1">
    <location>
        <begin position="625"/>
        <end position="639"/>
    </location>
</feature>
<feature type="domain" description="NYN" evidence="2">
    <location>
        <begin position="9"/>
        <end position="152"/>
    </location>
</feature>
<evidence type="ECO:0000313" key="4">
    <source>
        <dbReference type="Proteomes" id="UP000320762"/>
    </source>
</evidence>
<feature type="compositionally biased region" description="Pro residues" evidence="1">
    <location>
        <begin position="437"/>
        <end position="446"/>
    </location>
</feature>
<feature type="compositionally biased region" description="Polar residues" evidence="1">
    <location>
        <begin position="603"/>
        <end position="618"/>
    </location>
</feature>
<dbReference type="InterPro" id="IPR024768">
    <property type="entry name" value="Marf1"/>
</dbReference>
<proteinExistence type="predicted"/>
<feature type="region of interest" description="Disordered" evidence="1">
    <location>
        <begin position="707"/>
        <end position="851"/>
    </location>
</feature>
<keyword evidence="4" id="KW-1185">Reference proteome</keyword>
<feature type="region of interest" description="Disordered" evidence="1">
    <location>
        <begin position="599"/>
        <end position="671"/>
    </location>
</feature>
<protein>
    <submittedName>
        <fullName evidence="3">NYN domain-containing protein</fullName>
    </submittedName>
</protein>
<feature type="compositionally biased region" description="Low complexity" evidence="1">
    <location>
        <begin position="837"/>
        <end position="851"/>
    </location>
</feature>
<gene>
    <name evidence="3" type="ORF">BD626DRAFT_500400</name>
</gene>
<evidence type="ECO:0000313" key="3">
    <source>
        <dbReference type="EMBL" id="TRM61744.1"/>
    </source>
</evidence>
<dbReference type="CDD" id="cd10910">
    <property type="entry name" value="PIN_limkain_b1_N_like"/>
    <property type="match status" value="1"/>
</dbReference>
<dbReference type="STRING" id="97359.A0A550CAD1"/>
<dbReference type="Pfam" id="PF01936">
    <property type="entry name" value="NYN"/>
    <property type="match status" value="1"/>
</dbReference>
<reference evidence="3 4" key="1">
    <citation type="journal article" date="2019" name="New Phytol.">
        <title>Comparative genomics reveals unique wood-decay strategies and fruiting body development in the Schizophyllaceae.</title>
        <authorList>
            <person name="Almasi E."/>
            <person name="Sahu N."/>
            <person name="Krizsan K."/>
            <person name="Balint B."/>
            <person name="Kovacs G.M."/>
            <person name="Kiss B."/>
            <person name="Cseklye J."/>
            <person name="Drula E."/>
            <person name="Henrissat B."/>
            <person name="Nagy I."/>
            <person name="Chovatia M."/>
            <person name="Adam C."/>
            <person name="LaButti K."/>
            <person name="Lipzen A."/>
            <person name="Riley R."/>
            <person name="Grigoriev I.V."/>
            <person name="Nagy L.G."/>
        </authorList>
    </citation>
    <scope>NUCLEOTIDE SEQUENCE [LARGE SCALE GENOMIC DNA]</scope>
    <source>
        <strain evidence="3 4">NL-1724</strain>
    </source>
</reference>
<feature type="compositionally biased region" description="Low complexity" evidence="1">
    <location>
        <begin position="777"/>
        <end position="788"/>
    </location>
</feature>
<dbReference type="AlphaFoldDB" id="A0A550CAD1"/>
<feature type="compositionally biased region" description="Basic and acidic residues" evidence="1">
    <location>
        <begin position="707"/>
        <end position="716"/>
    </location>
</feature>
<dbReference type="GO" id="GO:0005777">
    <property type="term" value="C:peroxisome"/>
    <property type="evidence" value="ECO:0007669"/>
    <property type="project" value="InterPro"/>
</dbReference>
<feature type="region of interest" description="Disordered" evidence="1">
    <location>
        <begin position="282"/>
        <end position="302"/>
    </location>
</feature>
<evidence type="ECO:0000259" key="2">
    <source>
        <dbReference type="Pfam" id="PF01936"/>
    </source>
</evidence>
<evidence type="ECO:0000256" key="1">
    <source>
        <dbReference type="SAM" id="MobiDB-lite"/>
    </source>
</evidence>
<dbReference type="Gene3D" id="3.40.50.1010">
    <property type="entry name" value="5'-nuclease"/>
    <property type="match status" value="1"/>
</dbReference>
<organism evidence="3 4">
    <name type="scientific">Schizophyllum amplum</name>
    <dbReference type="NCBI Taxonomy" id="97359"/>
    <lineage>
        <taxon>Eukaryota</taxon>
        <taxon>Fungi</taxon>
        <taxon>Dikarya</taxon>
        <taxon>Basidiomycota</taxon>
        <taxon>Agaricomycotina</taxon>
        <taxon>Agaricomycetes</taxon>
        <taxon>Agaricomycetidae</taxon>
        <taxon>Agaricales</taxon>
        <taxon>Schizophyllaceae</taxon>
        <taxon>Schizophyllum</taxon>
    </lineage>
</organism>
<dbReference type="GO" id="GO:0004540">
    <property type="term" value="F:RNA nuclease activity"/>
    <property type="evidence" value="ECO:0007669"/>
    <property type="project" value="InterPro"/>
</dbReference>
<dbReference type="PANTHER" id="PTHR14379:SF3">
    <property type="entry name" value="MEIOSIS REGULATOR AND MRNA STABILITY FACTOR 1"/>
    <property type="match status" value="1"/>
</dbReference>
<feature type="region of interest" description="Disordered" evidence="1">
    <location>
        <begin position="326"/>
        <end position="363"/>
    </location>
</feature>
<feature type="region of interest" description="Disordered" evidence="1">
    <location>
        <begin position="424"/>
        <end position="512"/>
    </location>
</feature>
<dbReference type="Proteomes" id="UP000320762">
    <property type="component" value="Unassembled WGS sequence"/>
</dbReference>
<dbReference type="EMBL" id="VDMD01000015">
    <property type="protein sequence ID" value="TRM61744.1"/>
    <property type="molecule type" value="Genomic_DNA"/>
</dbReference>
<sequence>MSSQENGVVGIFWDYENVPVPPEMTGYDAVKKIRDIALQYGSINVFKAYLEMPHGKDYKFYELRSQLQISGVSLTDTPHNGWKEVADLMLLVDMMCYAWDNPLPCTIIVVSGDRDFAYAMAALRLRNYRIILISPAENNPHVSLHSQASRVYDWRTEVLGLKSAPMKNPSKPYSRSSGHNKDWSVVPVKAAPVFNSTAASRPRIEPTSVVARYAHTNTAKVPAALVNDRPLDKAGQSSSTAMTITTAATSTLNAQASVANGQGLAASQAKAQYLQTHQALGPLGTSSQLPSTSGSQTTQQAAQRNLPLAQILNEQFERTLSAITGKSFSGPAQQGPQPSRPSQPVQKTDIVPDVSSASTSQTRTALVPIPEPIFVPSRSPSVILLDDDQRERIAIPLRHVSKSPAPVPLHVSFAPLSSLPSTALQSLTEEDEEAPEPPRSPTPPPMDGVESSAGEEDMDIDSSPPPTPKQAGRDKILTTQGTTDCDQPASGQPSITSVVQGGRSATEQTAHDKAVEVARRLTAQAKEVGAMQCLTSYSRDAYMQASKAQENTTTASKNEKVIEDVDMFNLEDTKAEREQAIVREREAAARVRGAAAAHILKQASMSTPTAPSKLTAGTSRPPKRPSLEERLSSPKDRKISNVLPETSDRHWRPASRHRRDTTRSPSPMLVDGRVEYRRPALDGEWLSTSFGDDFIYITGDGTYWERASRGEWESRARRSRSRSASPARRGCGLGPRSPPRNAAHSLRPDAPRRCSDPMKGRRMRTPEPRGRSRGRTPSASIRARSSSPMGSPVHRPPQSRPASTLQAPPLPKTTRGKTPVPANLVPPQVARPASAQAMRPASRAASKAPAQIAKLPAKPAPQFVKATMSNVSASLPAKPAAAPGQLAPVGLPQTVADAQPTAASVQPTAASAQPPIAASTSTKWKPVVNANEIEDEKMKIGASSSFDIGPPEQATSIADGLSASKASGQTMLEGSELTVLNGPRERAPSASARPVSTSSWVTAMAAGEATVPAAGVRNFKQYIEAAAAHGIVYEGTYNKVEWVALEDEWTEGALD</sequence>
<name>A0A550CAD1_9AGAR</name>
<dbReference type="GO" id="GO:1905762">
    <property type="term" value="F:CCR4-NOT complex binding"/>
    <property type="evidence" value="ECO:0007669"/>
    <property type="project" value="TreeGrafter"/>
</dbReference>
<dbReference type="OrthoDB" id="549353at2759"/>
<feature type="compositionally biased region" description="Low complexity" evidence="1">
    <location>
        <begin position="327"/>
        <end position="346"/>
    </location>
</feature>
<dbReference type="PANTHER" id="PTHR14379">
    <property type="entry name" value="LIMKAIN B LKAP"/>
    <property type="match status" value="1"/>
</dbReference>
<feature type="compositionally biased region" description="Polar residues" evidence="1">
    <location>
        <begin position="477"/>
        <end position="508"/>
    </location>
</feature>
<dbReference type="GO" id="GO:0010468">
    <property type="term" value="P:regulation of gene expression"/>
    <property type="evidence" value="ECO:0007669"/>
    <property type="project" value="InterPro"/>
</dbReference>
<dbReference type="InterPro" id="IPR021139">
    <property type="entry name" value="NYN"/>
</dbReference>